<evidence type="ECO:0000313" key="2">
    <source>
        <dbReference type="EMBL" id="ALA57896.1"/>
    </source>
</evidence>
<feature type="compositionally biased region" description="Basic residues" evidence="1">
    <location>
        <begin position="43"/>
        <end position="62"/>
    </location>
</feature>
<feature type="compositionally biased region" description="Basic and acidic residues" evidence="1">
    <location>
        <begin position="171"/>
        <end position="198"/>
    </location>
</feature>
<feature type="compositionally biased region" description="Basic and acidic residues" evidence="1">
    <location>
        <begin position="215"/>
        <end position="241"/>
    </location>
</feature>
<keyword evidence="3" id="KW-1185">Reference proteome</keyword>
<organism evidence="2 3">
    <name type="scientific">Nitrospira moscoviensis</name>
    <dbReference type="NCBI Taxonomy" id="42253"/>
    <lineage>
        <taxon>Bacteria</taxon>
        <taxon>Pseudomonadati</taxon>
        <taxon>Nitrospirota</taxon>
        <taxon>Nitrospiria</taxon>
        <taxon>Nitrospirales</taxon>
        <taxon>Nitrospiraceae</taxon>
        <taxon>Nitrospira</taxon>
    </lineage>
</organism>
<proteinExistence type="predicted"/>
<feature type="compositionally biased region" description="Basic and acidic residues" evidence="1">
    <location>
        <begin position="138"/>
        <end position="163"/>
    </location>
</feature>
<accession>A0A0K2GAA1</accession>
<protein>
    <submittedName>
        <fullName evidence="2">Uncharacterized protein</fullName>
    </submittedName>
</protein>
<name>A0A0K2GAA1_NITMO</name>
<dbReference type="KEGG" id="nmv:NITMOv2_1469"/>
<feature type="compositionally biased region" description="Basic and acidic residues" evidence="1">
    <location>
        <begin position="80"/>
        <end position="101"/>
    </location>
</feature>
<evidence type="ECO:0000256" key="1">
    <source>
        <dbReference type="SAM" id="MobiDB-lite"/>
    </source>
</evidence>
<feature type="compositionally biased region" description="Basic and acidic residues" evidence="1">
    <location>
        <begin position="255"/>
        <end position="268"/>
    </location>
</feature>
<evidence type="ECO:0000313" key="3">
    <source>
        <dbReference type="Proteomes" id="UP000069205"/>
    </source>
</evidence>
<feature type="region of interest" description="Disordered" evidence="1">
    <location>
        <begin position="215"/>
        <end position="269"/>
    </location>
</feature>
<feature type="region of interest" description="Disordered" evidence="1">
    <location>
        <begin position="42"/>
        <end position="101"/>
    </location>
</feature>
<dbReference type="Proteomes" id="UP000069205">
    <property type="component" value="Chromosome"/>
</dbReference>
<sequence length="371" mass="43279">MSSADSGPRRSHGQIGVQRQVHPAAVLFAAEEARAENADLVQHHHRHRHQQHRKQRGIRRHDGRHDEAQEHGVFTVPGEHTPRDHPRHGEQRHGQRQLERTAENQQKFHVEIDIGSDAQLRRDVAIQPEAHEEIDDERQDHEIAKDQSEREQAAGQEKERDRPLLLLRQQGRLDELPTLIEDDRQAEDHRRQERHLDGGEERLRRAVEYELIRERAVQPGDHVGREGEGHDEGGEDRRADDDQSPLDGPDMCGKGIDDLGHDDRGGRRADRRPKTFRVLMGGVLHIVLAIQPDQFRQLVLLRELFFLQPFLDDFLRRREHVALLQFVQFRIEPMMRLFQLPEFMVGLAKPFRDHVFRQHCDTSYVRLVCGD</sequence>
<reference evidence="2 3" key="1">
    <citation type="journal article" date="2015" name="Proc. Natl. Acad. Sci. U.S.A.">
        <title>Expanded metabolic versatility of ubiquitous nitrite-oxidizing bacteria from the genus Nitrospira.</title>
        <authorList>
            <person name="Koch H."/>
            <person name="Lucker S."/>
            <person name="Albertsen M."/>
            <person name="Kitzinger K."/>
            <person name="Herbold C."/>
            <person name="Spieck E."/>
            <person name="Nielsen P.H."/>
            <person name="Wagner M."/>
            <person name="Daims H."/>
        </authorList>
    </citation>
    <scope>NUCLEOTIDE SEQUENCE [LARGE SCALE GENOMIC DNA]</scope>
    <source>
        <strain evidence="2 3">NSP M-1</strain>
    </source>
</reference>
<feature type="region of interest" description="Disordered" evidence="1">
    <location>
        <begin position="129"/>
        <end position="198"/>
    </location>
</feature>
<dbReference type="EMBL" id="CP011801">
    <property type="protein sequence ID" value="ALA57896.1"/>
    <property type="molecule type" value="Genomic_DNA"/>
</dbReference>
<gene>
    <name evidence="2" type="ORF">NITMOv2_1469</name>
</gene>
<dbReference type="AlphaFoldDB" id="A0A0K2GAA1"/>